<evidence type="ECO:0000313" key="1">
    <source>
        <dbReference type="EMBL" id="MDE8647635.1"/>
    </source>
</evidence>
<name>A0AAW6LQM6_RHOSG</name>
<dbReference type="AlphaFoldDB" id="A0AAW6LQM6"/>
<protein>
    <submittedName>
        <fullName evidence="1">Uncharacterized protein</fullName>
    </submittedName>
</protein>
<comment type="caution">
    <text evidence="1">The sequence shown here is derived from an EMBL/GenBank/DDBJ whole genome shotgun (WGS) entry which is preliminary data.</text>
</comment>
<organism evidence="1 2">
    <name type="scientific">Rhodococcus qingshengii</name>
    <dbReference type="NCBI Taxonomy" id="334542"/>
    <lineage>
        <taxon>Bacteria</taxon>
        <taxon>Bacillati</taxon>
        <taxon>Actinomycetota</taxon>
        <taxon>Actinomycetes</taxon>
        <taxon>Mycobacteriales</taxon>
        <taxon>Nocardiaceae</taxon>
        <taxon>Rhodococcus</taxon>
        <taxon>Rhodococcus erythropolis group</taxon>
    </lineage>
</organism>
<sequence length="71" mass="7293">MSNTKTFTVNGVKGDGGASTTLYDATCDGTGIVIAALTGQFKAGETYTSILTETPHQYNGVDVDFLAAPTS</sequence>
<accession>A0AAW6LQM6</accession>
<proteinExistence type="predicted"/>
<gene>
    <name evidence="1" type="ORF">PXH69_21910</name>
</gene>
<dbReference type="Proteomes" id="UP001217325">
    <property type="component" value="Unassembled WGS sequence"/>
</dbReference>
<dbReference type="EMBL" id="JARDXE010000014">
    <property type="protein sequence ID" value="MDE8647635.1"/>
    <property type="molecule type" value="Genomic_DNA"/>
</dbReference>
<evidence type="ECO:0000313" key="2">
    <source>
        <dbReference type="Proteomes" id="UP001217325"/>
    </source>
</evidence>
<dbReference type="RefSeq" id="WP_275232197.1">
    <property type="nucleotide sequence ID" value="NZ_JARDXE010000014.1"/>
</dbReference>
<reference evidence="1" key="1">
    <citation type="submission" date="2023-02" db="EMBL/GenBank/DDBJ databases">
        <title>A novel hydrolase synthesized by Rhodococcus erythropolis HQ is responsible for the detoxification of Zearalenone.</title>
        <authorList>
            <person name="Hu J."/>
            <person name="Xu J."/>
        </authorList>
    </citation>
    <scope>NUCLEOTIDE SEQUENCE</scope>
    <source>
        <strain evidence="1">HQ</strain>
    </source>
</reference>